<organism evidence="4 5">
    <name type="scientific">Adineta steineri</name>
    <dbReference type="NCBI Taxonomy" id="433720"/>
    <lineage>
        <taxon>Eukaryota</taxon>
        <taxon>Metazoa</taxon>
        <taxon>Spiralia</taxon>
        <taxon>Gnathifera</taxon>
        <taxon>Rotifera</taxon>
        <taxon>Eurotatoria</taxon>
        <taxon>Bdelloidea</taxon>
        <taxon>Adinetida</taxon>
        <taxon>Adinetidae</taxon>
        <taxon>Adineta</taxon>
    </lineage>
</organism>
<proteinExistence type="inferred from homology"/>
<dbReference type="Gene3D" id="3.40.50.720">
    <property type="entry name" value="NAD(P)-binding Rossmann-like Domain"/>
    <property type="match status" value="1"/>
</dbReference>
<sequence>MDLQLKNKTALLTGSTAGIGLAIAKLLAAEGATVYINGRTQQRIDDAIQQIKKEVSNANIKGVAADFSNVNEINNLIEQIPEVDILINNVARFGPKDFVDITDEDWMKIFEVNVLSGIRLSRHYFPLMLKKNWGRIIFISSESALNIPEEMIHYGMTKTAQLAVSRGLAQLSKGTNVTVNCVLPGPTNSEGVGAFVEQLAKQQNKSKEQMIKDFFEHARPSSILQRFTSTDEIANLVVYVASPLSSATNGAAIKADGGVVRYII</sequence>
<dbReference type="CDD" id="cd05233">
    <property type="entry name" value="SDR_c"/>
    <property type="match status" value="1"/>
</dbReference>
<evidence type="ECO:0000256" key="3">
    <source>
        <dbReference type="ARBA" id="ARBA00048508"/>
    </source>
</evidence>
<comment type="caution">
    <text evidence="4">The sequence shown here is derived from an EMBL/GenBank/DDBJ whole genome shotgun (WGS) entry which is preliminary data.</text>
</comment>
<dbReference type="Proteomes" id="UP000663868">
    <property type="component" value="Unassembled WGS sequence"/>
</dbReference>
<protein>
    <recommendedName>
        <fullName evidence="2">3-oxoacyl-[acyl-carrier-protein] reductase</fullName>
        <ecNumber evidence="2">1.1.1.100</ecNumber>
    </recommendedName>
</protein>
<evidence type="ECO:0000313" key="5">
    <source>
        <dbReference type="Proteomes" id="UP000663868"/>
    </source>
</evidence>
<dbReference type="FunFam" id="3.40.50.720:FF:000084">
    <property type="entry name" value="Short-chain dehydrogenase reductase"/>
    <property type="match status" value="1"/>
</dbReference>
<reference evidence="4" key="1">
    <citation type="submission" date="2021-02" db="EMBL/GenBank/DDBJ databases">
        <authorList>
            <person name="Nowell W R."/>
        </authorList>
    </citation>
    <scope>NUCLEOTIDE SEQUENCE</scope>
</reference>
<dbReference type="Pfam" id="PF00106">
    <property type="entry name" value="adh_short"/>
    <property type="match status" value="1"/>
</dbReference>
<evidence type="ECO:0000256" key="2">
    <source>
        <dbReference type="ARBA" id="ARBA00012948"/>
    </source>
</evidence>
<comment type="similarity">
    <text evidence="1">Belongs to the short-chain dehydrogenases/reductases (SDR) family.</text>
</comment>
<evidence type="ECO:0000256" key="1">
    <source>
        <dbReference type="ARBA" id="ARBA00006484"/>
    </source>
</evidence>
<dbReference type="EC" id="1.1.1.100" evidence="2"/>
<accession>A0A819Q7C3</accession>
<dbReference type="InterPro" id="IPR036291">
    <property type="entry name" value="NAD(P)-bd_dom_sf"/>
</dbReference>
<dbReference type="EMBL" id="CAJOBB010003203">
    <property type="protein sequence ID" value="CAF4026822.1"/>
    <property type="molecule type" value="Genomic_DNA"/>
</dbReference>
<dbReference type="PANTHER" id="PTHR42879">
    <property type="entry name" value="3-OXOACYL-(ACYL-CARRIER-PROTEIN) REDUCTASE"/>
    <property type="match status" value="1"/>
</dbReference>
<name>A0A819Q7C3_9BILA</name>
<dbReference type="InterPro" id="IPR050259">
    <property type="entry name" value="SDR"/>
</dbReference>
<dbReference type="SUPFAM" id="SSF51735">
    <property type="entry name" value="NAD(P)-binding Rossmann-fold domains"/>
    <property type="match status" value="1"/>
</dbReference>
<dbReference type="PRINTS" id="PR00081">
    <property type="entry name" value="GDHRDH"/>
</dbReference>
<dbReference type="AlphaFoldDB" id="A0A819Q7C3"/>
<evidence type="ECO:0000313" key="4">
    <source>
        <dbReference type="EMBL" id="CAF4026822.1"/>
    </source>
</evidence>
<dbReference type="GO" id="GO:0004316">
    <property type="term" value="F:3-oxoacyl-[acyl-carrier-protein] reductase (NADPH) activity"/>
    <property type="evidence" value="ECO:0007669"/>
    <property type="project" value="UniProtKB-EC"/>
</dbReference>
<comment type="catalytic activity">
    <reaction evidence="3">
        <text>a (3R)-hydroxyacyl-[ACP] + NADP(+) = a 3-oxoacyl-[ACP] + NADPH + H(+)</text>
        <dbReference type="Rhea" id="RHEA:17397"/>
        <dbReference type="Rhea" id="RHEA-COMP:9916"/>
        <dbReference type="Rhea" id="RHEA-COMP:9945"/>
        <dbReference type="ChEBI" id="CHEBI:15378"/>
        <dbReference type="ChEBI" id="CHEBI:57783"/>
        <dbReference type="ChEBI" id="CHEBI:58349"/>
        <dbReference type="ChEBI" id="CHEBI:78776"/>
        <dbReference type="ChEBI" id="CHEBI:78827"/>
        <dbReference type="EC" id="1.1.1.100"/>
    </reaction>
</comment>
<dbReference type="InterPro" id="IPR002347">
    <property type="entry name" value="SDR_fam"/>
</dbReference>
<gene>
    <name evidence="4" type="ORF">KXQ929_LOCUS30030</name>
</gene>